<dbReference type="VEuPathDB" id="FungiDB:DFL_002121"/>
<feature type="compositionally biased region" description="Acidic residues" evidence="2">
    <location>
        <begin position="23"/>
        <end position="33"/>
    </location>
</feature>
<evidence type="ECO:0000256" key="2">
    <source>
        <dbReference type="SAM" id="MobiDB-lite"/>
    </source>
</evidence>
<keyword evidence="4" id="KW-1185">Reference proteome</keyword>
<gene>
    <name evidence="3" type="ORF">DFL_002121</name>
</gene>
<keyword evidence="1" id="KW-0175">Coiled coil</keyword>
<feature type="region of interest" description="Disordered" evidence="2">
    <location>
        <begin position="17"/>
        <end position="106"/>
    </location>
</feature>
<dbReference type="GeneID" id="93584432"/>
<protein>
    <submittedName>
        <fullName evidence="3">Uncharacterized protein</fullName>
    </submittedName>
</protein>
<evidence type="ECO:0000313" key="3">
    <source>
        <dbReference type="EMBL" id="RVD87918.1"/>
    </source>
</evidence>
<dbReference type="EMBL" id="SAEB01000003">
    <property type="protein sequence ID" value="RVD87918.1"/>
    <property type="molecule type" value="Genomic_DNA"/>
</dbReference>
<reference evidence="3 4" key="1">
    <citation type="submission" date="2019-01" db="EMBL/GenBank/DDBJ databases">
        <title>Intercellular communication is required for trap formation in the nematode-trapping fungus Duddingtonia flagrans.</title>
        <authorList>
            <person name="Youssar L."/>
            <person name="Wernet V."/>
            <person name="Hensel N."/>
            <person name="Hildebrandt H.-G."/>
            <person name="Fischer R."/>
        </authorList>
    </citation>
    <scope>NUCLEOTIDE SEQUENCE [LARGE SCALE GENOMIC DNA]</scope>
    <source>
        <strain evidence="3 4">CBS H-5679</strain>
    </source>
</reference>
<feature type="compositionally biased region" description="Basic and acidic residues" evidence="2">
    <location>
        <begin position="34"/>
        <end position="58"/>
    </location>
</feature>
<dbReference type="Proteomes" id="UP000283090">
    <property type="component" value="Unassembled WGS sequence"/>
</dbReference>
<feature type="coiled-coil region" evidence="1">
    <location>
        <begin position="129"/>
        <end position="156"/>
    </location>
</feature>
<proteinExistence type="predicted"/>
<dbReference type="AlphaFoldDB" id="A0A437A9Z9"/>
<dbReference type="OrthoDB" id="5389202at2759"/>
<sequence>MLSWSAILSGFLDGYSELQRENDDGDEDEDGDGDDKKLITPSEERMNAYWDKKTDKYGKSIPKKPRNKPETTAVPPTTPNRKKSTMNPPIKKGIYQAEPDYSNDPPGWEWGRPRSLRVEPLSKPRYDPLADTNRIIEQGRREVEALRRAIEAKERHGELTGRLPGLTDKLSEKMAQLELYNTSEEARMQHAWDLARGHDNKVRELAKRDKENKLPGAGVPDRYRKPRDFWSHAKEERDMIIDAAARIIIKEAGTRRRRAAAPITAICQRTRYLTVEQRDHIGGWVVNLPEEFEGSDGLAPVPTYG</sequence>
<organism evidence="3 4">
    <name type="scientific">Arthrobotrys flagrans</name>
    <name type="common">Nematode-trapping fungus</name>
    <name type="synonym">Trichothecium flagrans</name>
    <dbReference type="NCBI Taxonomy" id="97331"/>
    <lineage>
        <taxon>Eukaryota</taxon>
        <taxon>Fungi</taxon>
        <taxon>Dikarya</taxon>
        <taxon>Ascomycota</taxon>
        <taxon>Pezizomycotina</taxon>
        <taxon>Orbiliomycetes</taxon>
        <taxon>Orbiliales</taxon>
        <taxon>Orbiliaceae</taxon>
        <taxon>Arthrobotrys</taxon>
    </lineage>
</organism>
<evidence type="ECO:0000313" key="4">
    <source>
        <dbReference type="Proteomes" id="UP000283090"/>
    </source>
</evidence>
<evidence type="ECO:0000256" key="1">
    <source>
        <dbReference type="SAM" id="Coils"/>
    </source>
</evidence>
<comment type="caution">
    <text evidence="3">The sequence shown here is derived from an EMBL/GenBank/DDBJ whole genome shotgun (WGS) entry which is preliminary data.</text>
</comment>
<name>A0A437A9Z9_ARTFL</name>
<accession>A0A437A9Z9</accession>
<dbReference type="RefSeq" id="XP_067493462.1">
    <property type="nucleotide sequence ID" value="XM_067630862.1"/>
</dbReference>